<dbReference type="EMBL" id="JABWAB010000001">
    <property type="protein sequence ID" value="KAF6059267.1"/>
    <property type="molecule type" value="Genomic_DNA"/>
</dbReference>
<dbReference type="GO" id="GO:0030674">
    <property type="term" value="F:protein-macromolecule adaptor activity"/>
    <property type="evidence" value="ECO:0007669"/>
    <property type="project" value="TreeGrafter"/>
</dbReference>
<evidence type="ECO:0000313" key="6">
    <source>
        <dbReference type="EMBL" id="KAF6059267.1"/>
    </source>
</evidence>
<sequence length="474" mass="53663">MAIFSSLAGFFNRNKRRIFITSAVTFSIYLLVNEFVIKKFRNYQNALRQEFMFKQQIRQRFISTQQDCYYTILALLPVLAQPIVDALPVDLITQALRLKKGHQQQQQQQPSSSQVASGSNSELTTDNLNLLDNNNNPQSQLSVYMNKSKAELWNLLKIKTITRTLTLMYSISGLLLISRLQMNILARRSYLESAIVMAGVKNPNNDIDPHENYIIEQSYLSLSWWLLNKGWANLSTLIENLVIDKFESVSPKTEIGVFDFELILTEIIEEINTNNKQFVLDNLFPIKYPDLLETILNTNSDVIHQLDIPDSNLTKLINETSSIMSDNNLYFFDLLNQLIVTNLHTLTSNLSSNLSTTSNSLMMSDTLPDQQNQQNQLQSSSSKIIELDNKPYKLASFLAQLSVQNGIMINNNDDVVGANDEDDFESMIKNLNGGQGIAGDGYGAHELSGNVYINTLNSLDELENFSAGIYSNFE</sequence>
<evidence type="ECO:0000256" key="1">
    <source>
        <dbReference type="ARBA" id="ARBA00004549"/>
    </source>
</evidence>
<dbReference type="PANTHER" id="PTHR28080">
    <property type="entry name" value="PEROXISOMAL BIOGENESIS FACTOR 3"/>
    <property type="match status" value="1"/>
</dbReference>
<accession>A0A8X7TDA6</accession>
<protein>
    <recommendedName>
        <fullName evidence="4">Peroxin-3</fullName>
    </recommendedName>
</protein>
<dbReference type="PANTHER" id="PTHR28080:SF1">
    <property type="entry name" value="PEROXISOMAL BIOGENESIS FACTOR 3"/>
    <property type="match status" value="1"/>
</dbReference>
<feature type="region of interest" description="Disordered" evidence="5">
    <location>
        <begin position="102"/>
        <end position="131"/>
    </location>
</feature>
<reference evidence="6" key="1">
    <citation type="submission" date="2020-03" db="EMBL/GenBank/DDBJ databases">
        <title>FDA dAtabase for Regulatory Grade micrObial Sequences (FDA-ARGOS): Supporting development and validation of Infectious Disease Dx tests.</title>
        <authorList>
            <person name="Campos J."/>
            <person name="Goldberg B."/>
            <person name="Tallon L."/>
            <person name="Sadzewicz L."/>
            <person name="Vavikolanu K."/>
            <person name="Mehta A."/>
            <person name="Aluvathingal J."/>
            <person name="Nadendla S."/>
            <person name="Nandy P."/>
            <person name="Geyer C."/>
            <person name="Yan Y."/>
            <person name="Sichtig H."/>
        </authorList>
    </citation>
    <scope>NUCLEOTIDE SEQUENCE [LARGE SCALE GENOMIC DNA]</scope>
    <source>
        <strain evidence="6">FDAARGOS_652</strain>
    </source>
</reference>
<evidence type="ECO:0000256" key="4">
    <source>
        <dbReference type="ARBA" id="ARBA00032508"/>
    </source>
</evidence>
<feature type="region of interest" description="Disordered" evidence="5">
    <location>
        <begin position="361"/>
        <end position="380"/>
    </location>
</feature>
<evidence type="ECO:0000256" key="5">
    <source>
        <dbReference type="SAM" id="MobiDB-lite"/>
    </source>
</evidence>
<name>A0A8X7TDA6_CANPA</name>
<feature type="compositionally biased region" description="Low complexity" evidence="5">
    <location>
        <begin position="103"/>
        <end position="131"/>
    </location>
</feature>
<evidence type="ECO:0000313" key="7">
    <source>
        <dbReference type="Proteomes" id="UP000590412"/>
    </source>
</evidence>
<dbReference type="Proteomes" id="UP000590412">
    <property type="component" value="Unassembled WGS sequence"/>
</dbReference>
<dbReference type="AlphaFoldDB" id="A0A8X7TDA6"/>
<proteinExistence type="inferred from homology"/>
<comment type="similarity">
    <text evidence="2">Belongs to the peroxin-3 family.</text>
</comment>
<keyword evidence="3" id="KW-0576">Peroxisome</keyword>
<organism evidence="6 7">
    <name type="scientific">Candida parapsilosis</name>
    <name type="common">Yeast</name>
    <dbReference type="NCBI Taxonomy" id="5480"/>
    <lineage>
        <taxon>Eukaryota</taxon>
        <taxon>Fungi</taxon>
        <taxon>Dikarya</taxon>
        <taxon>Ascomycota</taxon>
        <taxon>Saccharomycotina</taxon>
        <taxon>Pichiomycetes</taxon>
        <taxon>Debaryomycetaceae</taxon>
        <taxon>Candida/Lodderomyces clade</taxon>
        <taxon>Candida</taxon>
    </lineage>
</organism>
<comment type="caution">
    <text evidence="6">The sequence shown here is derived from an EMBL/GenBank/DDBJ whole genome shotgun (WGS) entry which is preliminary data.</text>
</comment>
<evidence type="ECO:0000256" key="3">
    <source>
        <dbReference type="ARBA" id="ARBA00023140"/>
    </source>
</evidence>
<dbReference type="GO" id="GO:0005778">
    <property type="term" value="C:peroxisomal membrane"/>
    <property type="evidence" value="ECO:0007669"/>
    <property type="project" value="UniProtKB-SubCell"/>
</dbReference>
<gene>
    <name evidence="6" type="ORF">FOB60_000849</name>
</gene>
<dbReference type="OrthoDB" id="45930at2759"/>
<evidence type="ECO:0000256" key="2">
    <source>
        <dbReference type="ARBA" id="ARBA00008933"/>
    </source>
</evidence>
<dbReference type="Pfam" id="PF04882">
    <property type="entry name" value="Peroxin-3"/>
    <property type="match status" value="1"/>
</dbReference>
<comment type="subcellular location">
    <subcellularLocation>
        <location evidence="1">Peroxisome membrane</location>
        <topology evidence="1">Single-pass membrane protein</topology>
    </subcellularLocation>
</comment>
<dbReference type="GO" id="GO:0045046">
    <property type="term" value="P:protein import into peroxisome membrane"/>
    <property type="evidence" value="ECO:0007669"/>
    <property type="project" value="TreeGrafter"/>
</dbReference>
<dbReference type="InterPro" id="IPR006966">
    <property type="entry name" value="Peroxin-3"/>
</dbReference>